<organism evidence="2 3">
    <name type="scientific">Virgibacillus oceani</name>
    <dbReference type="NCBI Taxonomy" id="1479511"/>
    <lineage>
        <taxon>Bacteria</taxon>
        <taxon>Bacillati</taxon>
        <taxon>Bacillota</taxon>
        <taxon>Bacilli</taxon>
        <taxon>Bacillales</taxon>
        <taxon>Bacillaceae</taxon>
        <taxon>Virgibacillus</taxon>
    </lineage>
</organism>
<dbReference type="EMBL" id="BMFR01000005">
    <property type="protein sequence ID" value="GGG73340.1"/>
    <property type="molecule type" value="Genomic_DNA"/>
</dbReference>
<comment type="caution">
    <text evidence="2">The sequence shown here is derived from an EMBL/GenBank/DDBJ whole genome shotgun (WGS) entry which is preliminary data.</text>
</comment>
<dbReference type="AlphaFoldDB" id="A0A917HAV5"/>
<reference evidence="2" key="2">
    <citation type="submission" date="2020-09" db="EMBL/GenBank/DDBJ databases">
        <authorList>
            <person name="Sun Q."/>
            <person name="Zhou Y."/>
        </authorList>
    </citation>
    <scope>NUCLEOTIDE SEQUENCE</scope>
    <source>
        <strain evidence="2">CGMCC 1.12754</strain>
    </source>
</reference>
<reference evidence="2" key="1">
    <citation type="journal article" date="2014" name="Int. J. Syst. Evol. Microbiol.">
        <title>Complete genome sequence of Corynebacterium casei LMG S-19264T (=DSM 44701T), isolated from a smear-ripened cheese.</title>
        <authorList>
            <consortium name="US DOE Joint Genome Institute (JGI-PGF)"/>
            <person name="Walter F."/>
            <person name="Albersmeier A."/>
            <person name="Kalinowski J."/>
            <person name="Ruckert C."/>
        </authorList>
    </citation>
    <scope>NUCLEOTIDE SEQUENCE</scope>
    <source>
        <strain evidence="2">CGMCC 1.12754</strain>
    </source>
</reference>
<protein>
    <recommendedName>
        <fullName evidence="1">Polysaccharide pyruvyl transferase domain-containing protein</fullName>
    </recommendedName>
</protein>
<dbReference type="PANTHER" id="PTHR36836">
    <property type="entry name" value="COLANIC ACID BIOSYNTHESIS PROTEIN WCAK"/>
    <property type="match status" value="1"/>
</dbReference>
<name>A0A917HAV5_9BACI</name>
<dbReference type="InterPro" id="IPR007345">
    <property type="entry name" value="Polysacch_pyruvyl_Trfase"/>
</dbReference>
<gene>
    <name evidence="2" type="ORF">GCM10011398_17230</name>
</gene>
<feature type="domain" description="Polysaccharide pyruvyl transferase" evidence="1">
    <location>
        <begin position="38"/>
        <end position="325"/>
    </location>
</feature>
<evidence type="ECO:0000313" key="3">
    <source>
        <dbReference type="Proteomes" id="UP000622860"/>
    </source>
</evidence>
<dbReference type="PANTHER" id="PTHR36836:SF1">
    <property type="entry name" value="COLANIC ACID BIOSYNTHESIS PROTEIN WCAK"/>
    <property type="match status" value="1"/>
</dbReference>
<evidence type="ECO:0000259" key="1">
    <source>
        <dbReference type="Pfam" id="PF04230"/>
    </source>
</evidence>
<proteinExistence type="predicted"/>
<evidence type="ECO:0000313" key="2">
    <source>
        <dbReference type="EMBL" id="GGG73340.1"/>
    </source>
</evidence>
<dbReference type="Proteomes" id="UP000622860">
    <property type="component" value="Unassembled WGS sequence"/>
</dbReference>
<dbReference type="Pfam" id="PF04230">
    <property type="entry name" value="PS_pyruv_trans"/>
    <property type="match status" value="1"/>
</dbReference>
<sequence length="391" mass="45895">MSKNPSFVAIIYSIAFKIGSRGFDGMKKVMVYAYTHFNLGDDLFIKVLCEKYPKTIFVLYAPKEYKQTFKEFNNIRLFPSNSIIVRGLNYCFRQFHIYSFFRRLLAKDCDAAVHIGGSLFIQGENWRDELKNTKEMRIPNRPFYLLGANFGPYHDNGFYQEHKELFKGYTDICFREKHSYELFNDLHNVRMADDMIFQLKTPAVQVLHDSIVISVIKPSIRKHLSNYDDVYYRKMRDLAVFFIEKGYTVTLMSFCEYEQDDEAIETITNLIPESYLTKLNKHFYKFNIDETLHLIAASNFVIATRFHSMILGWVFHKPVFPIVYSDKMTNSMQDIGFDGTYTDIKNISALTPEYVFNSIDANLIDVSIQAQNAEKHFERLDEYLLERGDTN</sequence>
<accession>A0A917HAV5</accession>
<keyword evidence="3" id="KW-1185">Reference proteome</keyword>